<dbReference type="InterPro" id="IPR051836">
    <property type="entry name" value="Kremen_rcpt"/>
</dbReference>
<evidence type="ECO:0000259" key="10">
    <source>
        <dbReference type="PROSITE" id="PS51212"/>
    </source>
</evidence>
<sequence length="291" mass="30866">MMWVVLASAALAALTDAMPDTIQAPRHWEHGNIHRRAGPVQPPIEDPRLNARTVQGCFKSSGDLKLINSTVIFNSISGCGELICYKQKYAVGGTMGGSQCFCGNEYPPKEDQVDNSNCDYPCTGYPEEETCGGTNFWTIYNTGVQLVVPYSEPSSSSSSSATTSSPTSTRTAAGVTITATESSIGDSGDNGGGGSNVAGIAAGVVIGVLVIAGALGGVFLYMRRKRNKEIEEEHRRNAAVSDFFGKPPRSSGGTSITDSRLDPVIVNRRLSDGSIADNQDYSRRILRVTNA</sequence>
<dbReference type="CDD" id="cd12087">
    <property type="entry name" value="TM_EGFR-like"/>
    <property type="match status" value="1"/>
</dbReference>
<evidence type="ECO:0000313" key="12">
    <source>
        <dbReference type="Proteomes" id="UP001305647"/>
    </source>
</evidence>
<feature type="signal peptide" evidence="9">
    <location>
        <begin position="1"/>
        <end position="17"/>
    </location>
</feature>
<evidence type="ECO:0000256" key="5">
    <source>
        <dbReference type="ARBA" id="ARBA00023136"/>
    </source>
</evidence>
<name>A0AAN6PWB7_9PEZI</name>
<keyword evidence="2 8" id="KW-0812">Transmembrane</keyword>
<dbReference type="InterPro" id="IPR002889">
    <property type="entry name" value="WSC_carb-bd"/>
</dbReference>
<organism evidence="11 12">
    <name type="scientific">Parathielavia hyrcaniae</name>
    <dbReference type="NCBI Taxonomy" id="113614"/>
    <lineage>
        <taxon>Eukaryota</taxon>
        <taxon>Fungi</taxon>
        <taxon>Dikarya</taxon>
        <taxon>Ascomycota</taxon>
        <taxon>Pezizomycotina</taxon>
        <taxon>Sordariomycetes</taxon>
        <taxon>Sordariomycetidae</taxon>
        <taxon>Sordariales</taxon>
        <taxon>Chaetomiaceae</taxon>
        <taxon>Parathielavia</taxon>
    </lineage>
</organism>
<evidence type="ECO:0000256" key="9">
    <source>
        <dbReference type="SAM" id="SignalP"/>
    </source>
</evidence>
<protein>
    <recommendedName>
        <fullName evidence="10">WSC domain-containing protein</fullName>
    </recommendedName>
</protein>
<evidence type="ECO:0000256" key="1">
    <source>
        <dbReference type="ARBA" id="ARBA00004167"/>
    </source>
</evidence>
<evidence type="ECO:0000256" key="8">
    <source>
        <dbReference type="SAM" id="Phobius"/>
    </source>
</evidence>
<dbReference type="Pfam" id="PF01822">
    <property type="entry name" value="WSC"/>
    <property type="match status" value="1"/>
</dbReference>
<keyword evidence="3 9" id="KW-0732">Signal</keyword>
<comment type="caution">
    <text evidence="11">The sequence shown here is derived from an EMBL/GenBank/DDBJ whole genome shotgun (WGS) entry which is preliminary data.</text>
</comment>
<feature type="transmembrane region" description="Helical" evidence="8">
    <location>
        <begin position="197"/>
        <end position="221"/>
    </location>
</feature>
<reference evidence="11" key="2">
    <citation type="submission" date="2023-05" db="EMBL/GenBank/DDBJ databases">
        <authorList>
            <consortium name="Lawrence Berkeley National Laboratory"/>
            <person name="Steindorff A."/>
            <person name="Hensen N."/>
            <person name="Bonometti L."/>
            <person name="Westerberg I."/>
            <person name="Brannstrom I.O."/>
            <person name="Guillou S."/>
            <person name="Cros-Aarteil S."/>
            <person name="Calhoun S."/>
            <person name="Haridas S."/>
            <person name="Kuo A."/>
            <person name="Mondo S."/>
            <person name="Pangilinan J."/>
            <person name="Riley R."/>
            <person name="Labutti K."/>
            <person name="Andreopoulos B."/>
            <person name="Lipzen A."/>
            <person name="Chen C."/>
            <person name="Yanf M."/>
            <person name="Daum C."/>
            <person name="Ng V."/>
            <person name="Clum A."/>
            <person name="Ohm R."/>
            <person name="Martin F."/>
            <person name="Silar P."/>
            <person name="Natvig D."/>
            <person name="Lalanne C."/>
            <person name="Gautier V."/>
            <person name="Ament-Velasquez S.L."/>
            <person name="Kruys A."/>
            <person name="Hutchinson M.I."/>
            <person name="Powell A.J."/>
            <person name="Barry K."/>
            <person name="Miller A.N."/>
            <person name="Grigoriev I.V."/>
            <person name="Debuchy R."/>
            <person name="Gladieux P."/>
            <person name="Thoren M.H."/>
            <person name="Johannesson H."/>
        </authorList>
    </citation>
    <scope>NUCLEOTIDE SEQUENCE</scope>
    <source>
        <strain evidence="11">CBS 757.83</strain>
    </source>
</reference>
<feature type="region of interest" description="Disordered" evidence="7">
    <location>
        <begin position="151"/>
        <end position="173"/>
    </location>
</feature>
<keyword evidence="4 8" id="KW-1133">Transmembrane helix</keyword>
<accession>A0AAN6PWB7</accession>
<keyword evidence="6" id="KW-0325">Glycoprotein</keyword>
<dbReference type="Proteomes" id="UP001305647">
    <property type="component" value="Unassembled WGS sequence"/>
</dbReference>
<keyword evidence="5 8" id="KW-0472">Membrane</keyword>
<evidence type="ECO:0000256" key="2">
    <source>
        <dbReference type="ARBA" id="ARBA00022692"/>
    </source>
</evidence>
<keyword evidence="12" id="KW-1185">Reference proteome</keyword>
<evidence type="ECO:0000256" key="3">
    <source>
        <dbReference type="ARBA" id="ARBA00022729"/>
    </source>
</evidence>
<comment type="subcellular location">
    <subcellularLocation>
        <location evidence="1">Membrane</location>
        <topology evidence="1">Single-pass membrane protein</topology>
    </subcellularLocation>
</comment>
<evidence type="ECO:0000256" key="6">
    <source>
        <dbReference type="ARBA" id="ARBA00023180"/>
    </source>
</evidence>
<gene>
    <name evidence="11" type="ORF">N658DRAFT_517589</name>
</gene>
<feature type="chain" id="PRO_5042996918" description="WSC domain-containing protein" evidence="9">
    <location>
        <begin position="18"/>
        <end position="291"/>
    </location>
</feature>
<dbReference type="EMBL" id="MU863652">
    <property type="protein sequence ID" value="KAK4099167.1"/>
    <property type="molecule type" value="Genomic_DNA"/>
</dbReference>
<dbReference type="AlphaFoldDB" id="A0AAN6PWB7"/>
<dbReference type="PANTHER" id="PTHR24269">
    <property type="entry name" value="KREMEN PROTEIN"/>
    <property type="match status" value="1"/>
</dbReference>
<feature type="domain" description="WSC" evidence="10">
    <location>
        <begin position="51"/>
        <end position="143"/>
    </location>
</feature>
<dbReference type="PANTHER" id="PTHR24269:SF23">
    <property type="entry name" value="PLASMA MEMBRANE SENSOR TRANSDUCER (EUROFUNG)"/>
    <property type="match status" value="1"/>
</dbReference>
<proteinExistence type="predicted"/>
<dbReference type="PROSITE" id="PS51212">
    <property type="entry name" value="WSC"/>
    <property type="match status" value="1"/>
</dbReference>
<dbReference type="SMART" id="SM00321">
    <property type="entry name" value="WSC"/>
    <property type="match status" value="1"/>
</dbReference>
<dbReference type="GO" id="GO:0005886">
    <property type="term" value="C:plasma membrane"/>
    <property type="evidence" value="ECO:0007669"/>
    <property type="project" value="TreeGrafter"/>
</dbReference>
<evidence type="ECO:0000256" key="7">
    <source>
        <dbReference type="SAM" id="MobiDB-lite"/>
    </source>
</evidence>
<evidence type="ECO:0000313" key="11">
    <source>
        <dbReference type="EMBL" id="KAK4099167.1"/>
    </source>
</evidence>
<evidence type="ECO:0000256" key="4">
    <source>
        <dbReference type="ARBA" id="ARBA00022989"/>
    </source>
</evidence>
<reference evidence="11" key="1">
    <citation type="journal article" date="2023" name="Mol. Phylogenet. Evol.">
        <title>Genome-scale phylogeny and comparative genomics of the fungal order Sordariales.</title>
        <authorList>
            <person name="Hensen N."/>
            <person name="Bonometti L."/>
            <person name="Westerberg I."/>
            <person name="Brannstrom I.O."/>
            <person name="Guillou S."/>
            <person name="Cros-Aarteil S."/>
            <person name="Calhoun S."/>
            <person name="Haridas S."/>
            <person name="Kuo A."/>
            <person name="Mondo S."/>
            <person name="Pangilinan J."/>
            <person name="Riley R."/>
            <person name="LaButti K."/>
            <person name="Andreopoulos B."/>
            <person name="Lipzen A."/>
            <person name="Chen C."/>
            <person name="Yan M."/>
            <person name="Daum C."/>
            <person name="Ng V."/>
            <person name="Clum A."/>
            <person name="Steindorff A."/>
            <person name="Ohm R.A."/>
            <person name="Martin F."/>
            <person name="Silar P."/>
            <person name="Natvig D.O."/>
            <person name="Lalanne C."/>
            <person name="Gautier V."/>
            <person name="Ament-Velasquez S.L."/>
            <person name="Kruys A."/>
            <person name="Hutchinson M.I."/>
            <person name="Powell A.J."/>
            <person name="Barry K."/>
            <person name="Miller A.N."/>
            <person name="Grigoriev I.V."/>
            <person name="Debuchy R."/>
            <person name="Gladieux P."/>
            <person name="Hiltunen Thoren M."/>
            <person name="Johannesson H."/>
        </authorList>
    </citation>
    <scope>NUCLEOTIDE SEQUENCE</scope>
    <source>
        <strain evidence="11">CBS 757.83</strain>
    </source>
</reference>